<proteinExistence type="predicted"/>
<comment type="caution">
    <text evidence="2">The sequence shown here is derived from an EMBL/GenBank/DDBJ whole genome shotgun (WGS) entry which is preliminary data.</text>
</comment>
<feature type="compositionally biased region" description="Acidic residues" evidence="1">
    <location>
        <begin position="44"/>
        <end position="53"/>
    </location>
</feature>
<name>A0A8S3X1I3_PARAO</name>
<dbReference type="Proteomes" id="UP000691718">
    <property type="component" value="Unassembled WGS sequence"/>
</dbReference>
<sequence>MEDEPKQIERKYASRHTESKNDDSLKDTDASTAYPSTTTAENSEYSESDDLSDEVNKQNILRLTKMKWLSENPSGSIDSRSPCLTPNQSLSGSCVSDSEENIGSCVSLGEKCLSTILRLDKEHNMFGLSNITIVDSKFSRTSRKRDEGPVFPQTAIIQICCGRGCCKHKVSKIYII</sequence>
<gene>
    <name evidence="2" type="ORF">PAPOLLO_LOCUS13045</name>
</gene>
<feature type="compositionally biased region" description="Polar residues" evidence="1">
    <location>
        <begin position="30"/>
        <end position="40"/>
    </location>
</feature>
<evidence type="ECO:0000256" key="1">
    <source>
        <dbReference type="SAM" id="MobiDB-lite"/>
    </source>
</evidence>
<dbReference type="OrthoDB" id="7485733at2759"/>
<protein>
    <submittedName>
        <fullName evidence="2">(apollo) hypothetical protein</fullName>
    </submittedName>
</protein>
<evidence type="ECO:0000313" key="3">
    <source>
        <dbReference type="Proteomes" id="UP000691718"/>
    </source>
</evidence>
<dbReference type="AlphaFoldDB" id="A0A8S3X1I3"/>
<feature type="compositionally biased region" description="Basic and acidic residues" evidence="1">
    <location>
        <begin position="1"/>
        <end position="29"/>
    </location>
</feature>
<reference evidence="2" key="1">
    <citation type="submission" date="2021-04" db="EMBL/GenBank/DDBJ databases">
        <authorList>
            <person name="Tunstrom K."/>
        </authorList>
    </citation>
    <scope>NUCLEOTIDE SEQUENCE</scope>
</reference>
<keyword evidence="3" id="KW-1185">Reference proteome</keyword>
<evidence type="ECO:0000313" key="2">
    <source>
        <dbReference type="EMBL" id="CAG4996663.1"/>
    </source>
</evidence>
<dbReference type="EMBL" id="CAJQZP010000929">
    <property type="protein sequence ID" value="CAG4996663.1"/>
    <property type="molecule type" value="Genomic_DNA"/>
</dbReference>
<organism evidence="2 3">
    <name type="scientific">Parnassius apollo</name>
    <name type="common">Apollo butterfly</name>
    <name type="synonym">Papilio apollo</name>
    <dbReference type="NCBI Taxonomy" id="110799"/>
    <lineage>
        <taxon>Eukaryota</taxon>
        <taxon>Metazoa</taxon>
        <taxon>Ecdysozoa</taxon>
        <taxon>Arthropoda</taxon>
        <taxon>Hexapoda</taxon>
        <taxon>Insecta</taxon>
        <taxon>Pterygota</taxon>
        <taxon>Neoptera</taxon>
        <taxon>Endopterygota</taxon>
        <taxon>Lepidoptera</taxon>
        <taxon>Glossata</taxon>
        <taxon>Ditrysia</taxon>
        <taxon>Papilionoidea</taxon>
        <taxon>Papilionidae</taxon>
        <taxon>Parnassiinae</taxon>
        <taxon>Parnassini</taxon>
        <taxon>Parnassius</taxon>
        <taxon>Parnassius</taxon>
    </lineage>
</organism>
<accession>A0A8S3X1I3</accession>
<feature type="region of interest" description="Disordered" evidence="1">
    <location>
        <begin position="1"/>
        <end position="54"/>
    </location>
</feature>